<dbReference type="Gene3D" id="3.90.930.50">
    <property type="match status" value="1"/>
</dbReference>
<evidence type="ECO:0000313" key="4">
    <source>
        <dbReference type="Proteomes" id="UP000326367"/>
    </source>
</evidence>
<keyword evidence="4" id="KW-1185">Reference proteome</keyword>
<dbReference type="Gene3D" id="1.10.150.690">
    <property type="entry name" value="DUF2063"/>
    <property type="match status" value="1"/>
</dbReference>
<gene>
    <name evidence="3" type="ORF">FJU31_11565</name>
</gene>
<evidence type="ECO:0000259" key="2">
    <source>
        <dbReference type="Pfam" id="PF22106"/>
    </source>
</evidence>
<proteinExistence type="predicted"/>
<dbReference type="Pfam" id="PF22106">
    <property type="entry name" value="NGO1945_C"/>
    <property type="match status" value="1"/>
</dbReference>
<protein>
    <submittedName>
        <fullName evidence="3">DUF2063 domain-containing protein</fullName>
    </submittedName>
</protein>
<dbReference type="Proteomes" id="UP000326367">
    <property type="component" value="Unassembled WGS sequence"/>
</dbReference>
<evidence type="ECO:0000259" key="1">
    <source>
        <dbReference type="Pfam" id="PF09836"/>
    </source>
</evidence>
<feature type="domain" description="NGO1945-like C-terminal" evidence="2">
    <location>
        <begin position="144"/>
        <end position="239"/>
    </location>
</feature>
<dbReference type="InterPro" id="IPR054098">
    <property type="entry name" value="NGO1945-like_C"/>
</dbReference>
<dbReference type="InterPro" id="IPR044922">
    <property type="entry name" value="DUF2063_N_sf"/>
</dbReference>
<sequence length="251" mass="27585">MADAPERLRAQQHAFTAHLRDPQQVPAPADLDPRRVAVYQRLLSNNLLGLLGNSFPVCVRLLGEAAWAELVRYYFAHHRARTPLFTAVSAEFVRWLQAQPELPHPALAELAHYEWVETDLYQRAAEPLPPAPGIDPLQEPLRCSPLAWPLLYAWPVHRLGADDAPLAPPAEPTGLLVRRDADGVVRFAQLSPLAAHLLILIDESPGAIGGERLQQLATLHHLDADALIEPGTRLLQQFLQAGVIGPLPAVA</sequence>
<organism evidence="3 4">
    <name type="scientific">Stenotrophomonas cyclobalanopsidis</name>
    <dbReference type="NCBI Taxonomy" id="2771362"/>
    <lineage>
        <taxon>Bacteria</taxon>
        <taxon>Pseudomonadati</taxon>
        <taxon>Pseudomonadota</taxon>
        <taxon>Gammaproteobacteria</taxon>
        <taxon>Lysobacterales</taxon>
        <taxon>Lysobacteraceae</taxon>
        <taxon>Stenotrophomonas</taxon>
    </lineage>
</organism>
<feature type="domain" description="Putative DNA-binding" evidence="1">
    <location>
        <begin position="11"/>
        <end position="96"/>
    </location>
</feature>
<dbReference type="EMBL" id="VYKI01000013">
    <property type="protein sequence ID" value="KAA8997467.1"/>
    <property type="molecule type" value="Genomic_DNA"/>
</dbReference>
<dbReference type="Pfam" id="PF09836">
    <property type="entry name" value="DUF2063"/>
    <property type="match status" value="1"/>
</dbReference>
<reference evidence="3 4" key="1">
    <citation type="journal article" date="2020" name="Antonie Van Leeuwenhoek">
        <title>Stenotrophomonas cyclobalanopsidis sp. nov., isolated from the leaf spot disease of Cyclobalanopsis patelliformis.</title>
        <authorList>
            <person name="Bian D.R."/>
            <person name="Xue H."/>
            <person name="Piao C.G."/>
            <person name="Li Y."/>
        </authorList>
    </citation>
    <scope>NUCLEOTIDE SEQUENCE [LARGE SCALE GENOMIC DNA]</scope>
    <source>
        <strain evidence="3 4">TPQG1-4</strain>
    </source>
</reference>
<dbReference type="RefSeq" id="WP_150454876.1">
    <property type="nucleotide sequence ID" value="NZ_VYKI01000013.1"/>
</dbReference>
<dbReference type="InterPro" id="IPR018640">
    <property type="entry name" value="DUF2063"/>
</dbReference>
<evidence type="ECO:0000313" key="3">
    <source>
        <dbReference type="EMBL" id="KAA8997467.1"/>
    </source>
</evidence>
<accession>A0ABQ6SZS3</accession>
<name>A0ABQ6SZS3_9GAMM</name>
<comment type="caution">
    <text evidence="3">The sequence shown here is derived from an EMBL/GenBank/DDBJ whole genome shotgun (WGS) entry which is preliminary data.</text>
</comment>